<protein>
    <submittedName>
        <fullName evidence="1">Uncharacterized protein</fullName>
    </submittedName>
</protein>
<evidence type="ECO:0000313" key="3">
    <source>
        <dbReference type="Proteomes" id="UP000077755"/>
    </source>
</evidence>
<dbReference type="AlphaFoldDB" id="A0A164VA36"/>
<gene>
    <name evidence="1" type="ORF">DCAR_022601</name>
    <name evidence="2" type="ORF">DCAR_0623545</name>
</gene>
<evidence type="ECO:0000313" key="1">
    <source>
        <dbReference type="EMBL" id="KZM90034.1"/>
    </source>
</evidence>
<dbReference type="EMBL" id="CP093348">
    <property type="protein sequence ID" value="WOH04137.1"/>
    <property type="molecule type" value="Genomic_DNA"/>
</dbReference>
<dbReference type="Proteomes" id="UP000077755">
    <property type="component" value="Chromosome 6"/>
</dbReference>
<reference evidence="2" key="2">
    <citation type="submission" date="2022-03" db="EMBL/GenBank/DDBJ databases">
        <title>Draft title - Genomic analysis of global carrot germplasm unveils the trajectory of domestication and the origin of high carotenoid orange carrot.</title>
        <authorList>
            <person name="Iorizzo M."/>
            <person name="Ellison S."/>
            <person name="Senalik D."/>
            <person name="Macko-Podgorni A."/>
            <person name="Grzebelus D."/>
            <person name="Bostan H."/>
            <person name="Rolling W."/>
            <person name="Curaba J."/>
            <person name="Simon P."/>
        </authorList>
    </citation>
    <scope>NUCLEOTIDE SEQUENCE</scope>
    <source>
        <tissue evidence="2">Leaf</tissue>
    </source>
</reference>
<dbReference type="EMBL" id="LNRQ01000006">
    <property type="protein sequence ID" value="KZM90034.1"/>
    <property type="molecule type" value="Genomic_DNA"/>
</dbReference>
<sequence length="79" mass="9505">MMRSNEDYEHFHPYRRRNLPWEANMQHRRSEIEKATDVLAQKRKLERYQPSGTASKYSDFTGGCTTLRIAKDLINLMEW</sequence>
<reference evidence="1" key="1">
    <citation type="journal article" date="2016" name="Nat. Genet.">
        <title>A high-quality carrot genome assembly provides new insights into carotenoid accumulation and asterid genome evolution.</title>
        <authorList>
            <person name="Iorizzo M."/>
            <person name="Ellison S."/>
            <person name="Senalik D."/>
            <person name="Zeng P."/>
            <person name="Satapoomin P."/>
            <person name="Huang J."/>
            <person name="Bowman M."/>
            <person name="Iovene M."/>
            <person name="Sanseverino W."/>
            <person name="Cavagnaro P."/>
            <person name="Yildiz M."/>
            <person name="Macko-Podgorni A."/>
            <person name="Moranska E."/>
            <person name="Grzebelus E."/>
            <person name="Grzebelus D."/>
            <person name="Ashrafi H."/>
            <person name="Zheng Z."/>
            <person name="Cheng S."/>
            <person name="Spooner D."/>
            <person name="Van Deynze A."/>
            <person name="Simon P."/>
        </authorList>
    </citation>
    <scope>NUCLEOTIDE SEQUENCE [LARGE SCALE GENOMIC DNA]</scope>
    <source>
        <tissue evidence="1">Leaf</tissue>
    </source>
</reference>
<organism evidence="1">
    <name type="scientific">Daucus carota subsp. sativus</name>
    <name type="common">Carrot</name>
    <dbReference type="NCBI Taxonomy" id="79200"/>
    <lineage>
        <taxon>Eukaryota</taxon>
        <taxon>Viridiplantae</taxon>
        <taxon>Streptophyta</taxon>
        <taxon>Embryophyta</taxon>
        <taxon>Tracheophyta</taxon>
        <taxon>Spermatophyta</taxon>
        <taxon>Magnoliopsida</taxon>
        <taxon>eudicotyledons</taxon>
        <taxon>Gunneridae</taxon>
        <taxon>Pentapetalae</taxon>
        <taxon>asterids</taxon>
        <taxon>campanulids</taxon>
        <taxon>Apiales</taxon>
        <taxon>Apiaceae</taxon>
        <taxon>Apioideae</taxon>
        <taxon>Scandiceae</taxon>
        <taxon>Daucinae</taxon>
        <taxon>Daucus</taxon>
        <taxon>Daucus sect. Daucus</taxon>
    </lineage>
</organism>
<proteinExistence type="predicted"/>
<name>A0A164VA36_DAUCS</name>
<evidence type="ECO:0000313" key="2">
    <source>
        <dbReference type="EMBL" id="WOH04137.1"/>
    </source>
</evidence>
<accession>A0A164VA36</accession>
<dbReference type="Gramene" id="KZM90034">
    <property type="protein sequence ID" value="KZM90034"/>
    <property type="gene ID" value="DCAR_022601"/>
</dbReference>
<keyword evidence="3" id="KW-1185">Reference proteome</keyword>